<evidence type="ECO:0000256" key="7">
    <source>
        <dbReference type="SAM" id="Phobius"/>
    </source>
</evidence>
<dbReference type="GO" id="GO:0005886">
    <property type="term" value="C:plasma membrane"/>
    <property type="evidence" value="ECO:0007669"/>
    <property type="project" value="UniProtKB-SubCell"/>
</dbReference>
<evidence type="ECO:0000256" key="5">
    <source>
        <dbReference type="ARBA" id="ARBA00023136"/>
    </source>
</evidence>
<dbReference type="EMBL" id="SPVG01000173">
    <property type="protein sequence ID" value="TFW19161.1"/>
    <property type="molecule type" value="Genomic_DNA"/>
</dbReference>
<evidence type="ECO:0000256" key="6">
    <source>
        <dbReference type="RuleBase" id="RU004057"/>
    </source>
</evidence>
<evidence type="ECO:0000256" key="1">
    <source>
        <dbReference type="ARBA" id="ARBA00004651"/>
    </source>
</evidence>
<dbReference type="RefSeq" id="WP_135202672.1">
    <property type="nucleotide sequence ID" value="NZ_SPVG01000173.1"/>
</dbReference>
<dbReference type="Pfam" id="PF01618">
    <property type="entry name" value="MotA_ExbB"/>
    <property type="match status" value="1"/>
</dbReference>
<dbReference type="OrthoDB" id="3178152at2"/>
<keyword evidence="6" id="KW-0813">Transport</keyword>
<keyword evidence="10" id="KW-1185">Reference proteome</keyword>
<evidence type="ECO:0000256" key="2">
    <source>
        <dbReference type="ARBA" id="ARBA00022475"/>
    </source>
</evidence>
<evidence type="ECO:0000256" key="3">
    <source>
        <dbReference type="ARBA" id="ARBA00022692"/>
    </source>
</evidence>
<evidence type="ECO:0000259" key="8">
    <source>
        <dbReference type="Pfam" id="PF01618"/>
    </source>
</evidence>
<comment type="caution">
    <text evidence="9">The sequence shown here is derived from an EMBL/GenBank/DDBJ whole genome shotgun (WGS) entry which is preliminary data.</text>
</comment>
<feature type="transmembrane region" description="Helical" evidence="7">
    <location>
        <begin position="105"/>
        <end position="124"/>
    </location>
</feature>
<proteinExistence type="inferred from homology"/>
<feature type="transmembrane region" description="Helical" evidence="7">
    <location>
        <begin position="144"/>
        <end position="164"/>
    </location>
</feature>
<comment type="subcellular location">
    <subcellularLocation>
        <location evidence="1">Cell membrane</location>
        <topology evidence="1">Multi-pass membrane protein</topology>
    </subcellularLocation>
    <subcellularLocation>
        <location evidence="6">Membrane</location>
        <topology evidence="6">Multi-pass membrane protein</topology>
    </subcellularLocation>
</comment>
<dbReference type="InterPro" id="IPR002898">
    <property type="entry name" value="MotA_ExbB_proton_chnl"/>
</dbReference>
<keyword evidence="6" id="KW-0653">Protein transport</keyword>
<dbReference type="AlphaFoldDB" id="A0A4Y9SEG2"/>
<protein>
    <submittedName>
        <fullName evidence="9">MotA/TolQ/ExbB proton channel family protein</fullName>
    </submittedName>
</protein>
<reference evidence="9 10" key="1">
    <citation type="submission" date="2019-03" db="EMBL/GenBank/DDBJ databases">
        <title>Draft Genome Sequence of Duganella callidus sp. nov., a Novel Duganella Species Isolated from Cultivated Soil.</title>
        <authorList>
            <person name="Raths R."/>
            <person name="Peta V."/>
            <person name="Bucking H."/>
        </authorList>
    </citation>
    <scope>NUCLEOTIDE SEQUENCE [LARGE SCALE GENOMIC DNA]</scope>
    <source>
        <strain evidence="9 10">DN04</strain>
    </source>
</reference>
<feature type="transmembrane region" description="Helical" evidence="7">
    <location>
        <begin position="24"/>
        <end position="51"/>
    </location>
</feature>
<dbReference type="GO" id="GO:0017038">
    <property type="term" value="P:protein import"/>
    <property type="evidence" value="ECO:0007669"/>
    <property type="project" value="TreeGrafter"/>
</dbReference>
<feature type="domain" description="MotA/TolQ/ExbB proton channel" evidence="8">
    <location>
        <begin position="76"/>
        <end position="161"/>
    </location>
</feature>
<gene>
    <name evidence="9" type="ORF">E4L98_16660</name>
</gene>
<keyword evidence="3 7" id="KW-0812">Transmembrane</keyword>
<keyword evidence="4 7" id="KW-1133">Transmembrane helix</keyword>
<comment type="similarity">
    <text evidence="6">Belongs to the exbB/tolQ family.</text>
</comment>
<evidence type="ECO:0000313" key="9">
    <source>
        <dbReference type="EMBL" id="TFW19161.1"/>
    </source>
</evidence>
<dbReference type="PANTHER" id="PTHR30625:SF3">
    <property type="entry name" value="TOL-PAL SYSTEM PROTEIN TOLQ"/>
    <property type="match status" value="1"/>
</dbReference>
<evidence type="ECO:0000313" key="10">
    <source>
        <dbReference type="Proteomes" id="UP000297729"/>
    </source>
</evidence>
<evidence type="ECO:0000256" key="4">
    <source>
        <dbReference type="ARBA" id="ARBA00022989"/>
    </source>
</evidence>
<dbReference type="PANTHER" id="PTHR30625">
    <property type="entry name" value="PROTEIN TOLQ"/>
    <property type="match status" value="1"/>
</dbReference>
<keyword evidence="2" id="KW-1003">Cell membrane</keyword>
<organism evidence="9 10">
    <name type="scientific">Duganella callida</name>
    <dbReference type="NCBI Taxonomy" id="2561932"/>
    <lineage>
        <taxon>Bacteria</taxon>
        <taxon>Pseudomonadati</taxon>
        <taxon>Pseudomonadota</taxon>
        <taxon>Betaproteobacteria</taxon>
        <taxon>Burkholderiales</taxon>
        <taxon>Oxalobacteraceae</taxon>
        <taxon>Telluria group</taxon>
        <taxon>Duganella</taxon>
    </lineage>
</organism>
<keyword evidence="5 7" id="KW-0472">Membrane</keyword>
<accession>A0A4Y9SEG2</accession>
<dbReference type="Proteomes" id="UP000297729">
    <property type="component" value="Unassembled WGS sequence"/>
</dbReference>
<sequence>MPTLPTDAAIHSLETLLYSISNVMYLPVLLGIAALVLHMLLCFGTFGAEWLERRRGVRMLVATARQEMNAALTAQEGDPPLDARLERVVQRADTAGVRRLDGVRFVVRVGPALGLMGTLIPMGISLAGLAQGNLPKMAESMTTAFTATVVGLACSVTAYVLTLVREHWLRSDLTEIAYQAESLLASHGARPHLVRAEA</sequence>
<dbReference type="InterPro" id="IPR050790">
    <property type="entry name" value="ExbB/TolQ_transport"/>
</dbReference>
<name>A0A4Y9SEG2_9BURK</name>